<proteinExistence type="inferred from homology"/>
<reference evidence="15" key="2">
    <citation type="submission" date="2021-01" db="EMBL/GenBank/DDBJ databases">
        <authorList>
            <person name="Schikora-Tamarit M.A."/>
        </authorList>
    </citation>
    <scope>NUCLEOTIDE SEQUENCE</scope>
    <source>
        <strain evidence="15">CBS6075</strain>
    </source>
</reference>
<comment type="subcellular location">
    <subcellularLocation>
        <location evidence="2">Chromosome</location>
        <location evidence="2">Centromere</location>
        <location evidence="2">Kinetochore</location>
    </subcellularLocation>
    <subcellularLocation>
        <location evidence="1">Nucleus</location>
    </subcellularLocation>
</comment>
<feature type="coiled-coil region" evidence="12">
    <location>
        <begin position="322"/>
        <end position="441"/>
    </location>
</feature>
<organism evidence="15 16">
    <name type="scientific">Ogataea philodendri</name>
    <dbReference type="NCBI Taxonomy" id="1378263"/>
    <lineage>
        <taxon>Eukaryota</taxon>
        <taxon>Fungi</taxon>
        <taxon>Dikarya</taxon>
        <taxon>Ascomycota</taxon>
        <taxon>Saccharomycotina</taxon>
        <taxon>Pichiomycetes</taxon>
        <taxon>Pichiales</taxon>
        <taxon>Pichiaceae</taxon>
        <taxon>Ogataea</taxon>
    </lineage>
</organism>
<keyword evidence="8 12" id="KW-0175">Coiled coil</keyword>
<feature type="coiled-coil region" evidence="12">
    <location>
        <begin position="165"/>
        <end position="287"/>
    </location>
</feature>
<comment type="caution">
    <text evidence="15">The sequence shown here is derived from an EMBL/GenBank/DDBJ whole genome shotgun (WGS) entry which is preliminary data.</text>
</comment>
<protein>
    <recommendedName>
        <fullName evidence="17">Kinetochore protein NUF2</fullName>
    </recommendedName>
</protein>
<sequence>MARPSAIYRSSQPTAIPRTRYKFPLLESKELVSLFDTMDFDISEAMLMKPTPSFMQSLIEQIMDKFLYVSPHSLKQKIQQIETNEQDDQEGLQNSLNVVACQRIMHKFLCDCGVDDFSIRDVAKPEPSRVRIILSALINYARFREERMGDCEQLLASSENTLAQYKNALKVNNSLKKNYDDLTNKISHNGYNEEEINAKNQQLQNELKSLTETQQQLAASRAEYKTQKFGLIRELENQNSLLLECEKELEKLTPYVRESPESVKEVIARLKESLVSEQAQLTELELRSKNMSISMDSFQQLTHEFRNYHRLLEEIQIEFNKQEKSSESIQKLQEEIQRTDVELNDKTRQIGHLSKHLASQKEKLVQFKENTNQKLVQLEQKLNELRQERTQLLQKKVEEDEIVRNKENEAIDWETQAEKLRKDFESECKGASYEMKELNSKINFYVDEMSNRINQFAAESF</sequence>
<dbReference type="Pfam" id="PF18595">
    <property type="entry name" value="Nuf2_DHR10-like"/>
    <property type="match status" value="1"/>
</dbReference>
<keyword evidence="5" id="KW-0132">Cell division</keyword>
<dbReference type="GO" id="GO:0005634">
    <property type="term" value="C:nucleus"/>
    <property type="evidence" value="ECO:0007669"/>
    <property type="project" value="UniProtKB-SubCell"/>
</dbReference>
<evidence type="ECO:0000259" key="14">
    <source>
        <dbReference type="Pfam" id="PF18595"/>
    </source>
</evidence>
<dbReference type="InterPro" id="IPR041112">
    <property type="entry name" value="Nuf2_DHR10-like"/>
</dbReference>
<gene>
    <name evidence="15" type="ORF">OGAPHI_003929</name>
</gene>
<evidence type="ECO:0000256" key="8">
    <source>
        <dbReference type="ARBA" id="ARBA00023054"/>
    </source>
</evidence>
<evidence type="ECO:0000256" key="12">
    <source>
        <dbReference type="SAM" id="Coils"/>
    </source>
</evidence>
<comment type="similarity">
    <text evidence="3">Belongs to the NUF2 family.</text>
</comment>
<dbReference type="GO" id="GO:0051315">
    <property type="term" value="P:attachment of mitotic spindle microtubules to kinetochore"/>
    <property type="evidence" value="ECO:0007669"/>
    <property type="project" value="TreeGrafter"/>
</dbReference>
<keyword evidence="16" id="KW-1185">Reference proteome</keyword>
<dbReference type="InterPro" id="IPR005549">
    <property type="entry name" value="Kinetochore_Nuf2_N"/>
</dbReference>
<keyword evidence="6" id="KW-0498">Mitosis</keyword>
<dbReference type="AlphaFoldDB" id="A0A9P8P627"/>
<keyword evidence="11" id="KW-0137">Centromere</keyword>
<dbReference type="PANTHER" id="PTHR21650:SF2">
    <property type="entry name" value="KINETOCHORE PROTEIN NUF2"/>
    <property type="match status" value="1"/>
</dbReference>
<keyword evidence="7" id="KW-0995">Kinetochore</keyword>
<accession>A0A9P8P627</accession>
<keyword evidence="9" id="KW-0539">Nucleus</keyword>
<evidence type="ECO:0000256" key="1">
    <source>
        <dbReference type="ARBA" id="ARBA00004123"/>
    </source>
</evidence>
<dbReference type="GO" id="GO:0045132">
    <property type="term" value="P:meiotic chromosome segregation"/>
    <property type="evidence" value="ECO:0007669"/>
    <property type="project" value="TreeGrafter"/>
</dbReference>
<evidence type="ECO:0000256" key="7">
    <source>
        <dbReference type="ARBA" id="ARBA00022838"/>
    </source>
</evidence>
<evidence type="ECO:0000256" key="4">
    <source>
        <dbReference type="ARBA" id="ARBA00022454"/>
    </source>
</evidence>
<dbReference type="Gene3D" id="1.10.418.60">
    <property type="entry name" value="Ncd80 complex, Nuf2 subunit"/>
    <property type="match status" value="1"/>
</dbReference>
<evidence type="ECO:0000256" key="11">
    <source>
        <dbReference type="ARBA" id="ARBA00023328"/>
    </source>
</evidence>
<dbReference type="GO" id="GO:0007052">
    <property type="term" value="P:mitotic spindle organization"/>
    <property type="evidence" value="ECO:0007669"/>
    <property type="project" value="TreeGrafter"/>
</dbReference>
<evidence type="ECO:0000313" key="15">
    <source>
        <dbReference type="EMBL" id="KAH3665741.1"/>
    </source>
</evidence>
<dbReference type="GO" id="GO:0051301">
    <property type="term" value="P:cell division"/>
    <property type="evidence" value="ECO:0007669"/>
    <property type="project" value="UniProtKB-KW"/>
</dbReference>
<evidence type="ECO:0000256" key="9">
    <source>
        <dbReference type="ARBA" id="ARBA00023242"/>
    </source>
</evidence>
<evidence type="ECO:0000256" key="2">
    <source>
        <dbReference type="ARBA" id="ARBA00004629"/>
    </source>
</evidence>
<reference evidence="15" key="1">
    <citation type="journal article" date="2021" name="Open Biol.">
        <title>Shared evolutionary footprints suggest mitochondrial oxidative damage underlies multiple complex I losses in fungi.</title>
        <authorList>
            <person name="Schikora-Tamarit M.A."/>
            <person name="Marcet-Houben M."/>
            <person name="Nosek J."/>
            <person name="Gabaldon T."/>
        </authorList>
    </citation>
    <scope>NUCLEOTIDE SEQUENCE</scope>
    <source>
        <strain evidence="15">CBS6075</strain>
    </source>
</reference>
<keyword evidence="10" id="KW-0131">Cell cycle</keyword>
<dbReference type="Pfam" id="PF03800">
    <property type="entry name" value="Nuf2"/>
    <property type="match status" value="1"/>
</dbReference>
<name>A0A9P8P627_9ASCO</name>
<dbReference type="PANTHER" id="PTHR21650">
    <property type="entry name" value="MEMBRALIN/KINETOCHORE PROTEIN NUF2"/>
    <property type="match status" value="1"/>
</dbReference>
<evidence type="ECO:0000256" key="10">
    <source>
        <dbReference type="ARBA" id="ARBA00023306"/>
    </source>
</evidence>
<dbReference type="Proteomes" id="UP000769157">
    <property type="component" value="Unassembled WGS sequence"/>
</dbReference>
<dbReference type="EMBL" id="JAEUBE010000295">
    <property type="protein sequence ID" value="KAH3665741.1"/>
    <property type="molecule type" value="Genomic_DNA"/>
</dbReference>
<dbReference type="GeneID" id="70235894"/>
<feature type="domain" description="Nuf2 DHR10-like" evidence="14">
    <location>
        <begin position="272"/>
        <end position="387"/>
    </location>
</feature>
<evidence type="ECO:0000256" key="5">
    <source>
        <dbReference type="ARBA" id="ARBA00022618"/>
    </source>
</evidence>
<dbReference type="GO" id="GO:0051383">
    <property type="term" value="P:kinetochore organization"/>
    <property type="evidence" value="ECO:0007669"/>
    <property type="project" value="TreeGrafter"/>
</dbReference>
<feature type="domain" description="Kinetochore protein Nuf2 N-terminal" evidence="13">
    <location>
        <begin position="21"/>
        <end position="158"/>
    </location>
</feature>
<dbReference type="InterPro" id="IPR038275">
    <property type="entry name" value="Nuf2_N_sf"/>
</dbReference>
<evidence type="ECO:0000259" key="13">
    <source>
        <dbReference type="Pfam" id="PF03800"/>
    </source>
</evidence>
<evidence type="ECO:0000313" key="16">
    <source>
        <dbReference type="Proteomes" id="UP000769157"/>
    </source>
</evidence>
<evidence type="ECO:0008006" key="17">
    <source>
        <dbReference type="Google" id="ProtNLM"/>
    </source>
</evidence>
<dbReference type="RefSeq" id="XP_046060945.1">
    <property type="nucleotide sequence ID" value="XM_046204953.1"/>
</dbReference>
<evidence type="ECO:0000256" key="6">
    <source>
        <dbReference type="ARBA" id="ARBA00022776"/>
    </source>
</evidence>
<keyword evidence="4" id="KW-0158">Chromosome</keyword>
<evidence type="ECO:0000256" key="3">
    <source>
        <dbReference type="ARBA" id="ARBA00005498"/>
    </source>
</evidence>
<dbReference type="OrthoDB" id="8194677at2759"/>
<dbReference type="GO" id="GO:0044877">
    <property type="term" value="F:protein-containing complex binding"/>
    <property type="evidence" value="ECO:0007669"/>
    <property type="project" value="TreeGrafter"/>
</dbReference>
<dbReference type="GO" id="GO:0031262">
    <property type="term" value="C:Ndc80 complex"/>
    <property type="evidence" value="ECO:0007669"/>
    <property type="project" value="InterPro"/>
</dbReference>